<dbReference type="AlphaFoldDB" id="A0AAV3ZGS1"/>
<proteinExistence type="predicted"/>
<evidence type="ECO:0000313" key="1">
    <source>
        <dbReference type="EMBL" id="GFN94007.1"/>
    </source>
</evidence>
<dbReference type="EMBL" id="BLXT01002394">
    <property type="protein sequence ID" value="GFN94007.1"/>
    <property type="molecule type" value="Genomic_DNA"/>
</dbReference>
<name>A0AAV3ZGS1_9GAST</name>
<accession>A0AAV3ZGS1</accession>
<comment type="caution">
    <text evidence="1">The sequence shown here is derived from an EMBL/GenBank/DDBJ whole genome shotgun (WGS) entry which is preliminary data.</text>
</comment>
<dbReference type="Proteomes" id="UP000735302">
    <property type="component" value="Unassembled WGS sequence"/>
</dbReference>
<evidence type="ECO:0000313" key="2">
    <source>
        <dbReference type="Proteomes" id="UP000735302"/>
    </source>
</evidence>
<sequence length="94" mass="10724">MFASDKVSSKNEFAHSPYCYRGEMYQVESEISMRSYNAPVLPNHCFSRFQFHTERYGSKKSLYFIIYSKPPPPSGDLSATDIGEHGPPLKLVLN</sequence>
<protein>
    <submittedName>
        <fullName evidence="1">Uncharacterized protein</fullName>
    </submittedName>
</protein>
<organism evidence="1 2">
    <name type="scientific">Plakobranchus ocellatus</name>
    <dbReference type="NCBI Taxonomy" id="259542"/>
    <lineage>
        <taxon>Eukaryota</taxon>
        <taxon>Metazoa</taxon>
        <taxon>Spiralia</taxon>
        <taxon>Lophotrochozoa</taxon>
        <taxon>Mollusca</taxon>
        <taxon>Gastropoda</taxon>
        <taxon>Heterobranchia</taxon>
        <taxon>Euthyneura</taxon>
        <taxon>Panpulmonata</taxon>
        <taxon>Sacoglossa</taxon>
        <taxon>Placobranchoidea</taxon>
        <taxon>Plakobranchidae</taxon>
        <taxon>Plakobranchus</taxon>
    </lineage>
</organism>
<keyword evidence="2" id="KW-1185">Reference proteome</keyword>
<reference evidence="1 2" key="1">
    <citation type="journal article" date="2021" name="Elife">
        <title>Chloroplast acquisition without the gene transfer in kleptoplastic sea slugs, Plakobranchus ocellatus.</title>
        <authorList>
            <person name="Maeda T."/>
            <person name="Takahashi S."/>
            <person name="Yoshida T."/>
            <person name="Shimamura S."/>
            <person name="Takaki Y."/>
            <person name="Nagai Y."/>
            <person name="Toyoda A."/>
            <person name="Suzuki Y."/>
            <person name="Arimoto A."/>
            <person name="Ishii H."/>
            <person name="Satoh N."/>
            <person name="Nishiyama T."/>
            <person name="Hasebe M."/>
            <person name="Maruyama T."/>
            <person name="Minagawa J."/>
            <person name="Obokata J."/>
            <person name="Shigenobu S."/>
        </authorList>
    </citation>
    <scope>NUCLEOTIDE SEQUENCE [LARGE SCALE GENOMIC DNA]</scope>
</reference>
<gene>
    <name evidence="1" type="ORF">PoB_002051300</name>
</gene>